<evidence type="ECO:0000313" key="3">
    <source>
        <dbReference type="Proteomes" id="UP000516117"/>
    </source>
</evidence>
<dbReference type="EMBL" id="CP060789">
    <property type="protein sequence ID" value="QNP54855.1"/>
    <property type="molecule type" value="Genomic_DNA"/>
</dbReference>
<dbReference type="SUPFAM" id="SSF52540">
    <property type="entry name" value="P-loop containing nucleoside triphosphate hydrolases"/>
    <property type="match status" value="1"/>
</dbReference>
<dbReference type="PANTHER" id="PTHR30121:SF11">
    <property type="entry name" value="AAA+ ATPASE DOMAIN-CONTAINING PROTEIN"/>
    <property type="match status" value="1"/>
</dbReference>
<reference evidence="2 3" key="1">
    <citation type="submission" date="2020-08" db="EMBL/GenBank/DDBJ databases">
        <title>Genome sequence of Tessaracoccus defluvii JCM 17540T.</title>
        <authorList>
            <person name="Hyun D.-W."/>
            <person name="Bae J.-W."/>
        </authorList>
    </citation>
    <scope>NUCLEOTIDE SEQUENCE [LARGE SCALE GENOMIC DNA]</scope>
    <source>
        <strain evidence="2 3">JCM 17540</strain>
    </source>
</reference>
<protein>
    <submittedName>
        <fullName evidence="2">ATP-binding protein</fullName>
    </submittedName>
</protein>
<dbReference type="GO" id="GO:0005524">
    <property type="term" value="F:ATP binding"/>
    <property type="evidence" value="ECO:0007669"/>
    <property type="project" value="UniProtKB-KW"/>
</dbReference>
<feature type="domain" description="Helicase HerA central" evidence="1">
    <location>
        <begin position="74"/>
        <end position="128"/>
    </location>
</feature>
<dbReference type="Pfam" id="PF01935">
    <property type="entry name" value="DUF87"/>
    <property type="match status" value="1"/>
</dbReference>
<sequence>MPSRETARAWEGSADSLIGHAVPFGLARCLASIPATADATVCGLPTIQPGVGSVPLAEDLCRTGLRLGTASSSDGTRRDVRIGASDLLGHVQVLGSTGSGKSSLLAALAHEAIAAGLGVSILDPHGTLVDRVLSEAPATSVERIHVVRSGDASAPVPINPLAGNNPELATDVIITVLRELFDPRQQGFMGPVWERGFASLMAAQRALLGRRANLALVPEFAGSQARLKAVADALEDSHPVVAMDLRNSFVNRRPEDFAEFTTWFVSKFQRMINSPELRGILGTGLDGVRVIDVIDARHSLLIDLASPTLGDTSAQLLGELWLTKHWAGLASRGDRTVPHLLIVDEAHLFASGLLPRLLQQARKFGLGVVLAHQNLEQLTRSLAEAVQSTCNNVAAFRTGIREARAAEERLGGWEGGSLTRLRRLQCAATLSSDGSLTDAFTLTVDHNDRASGDAVVAEKVEARSRRRFAVDLGQVPPLTFQDVERMMRVTQQGRDRQSVESRRLDEARRRRDLLEEVQRLAQSQSIGSDG</sequence>
<gene>
    <name evidence="2" type="ORF">H9L22_11140</name>
</gene>
<keyword evidence="2" id="KW-0547">Nucleotide-binding</keyword>
<accession>A0A7H0H2T9</accession>
<dbReference type="InterPro" id="IPR027417">
    <property type="entry name" value="P-loop_NTPase"/>
</dbReference>
<dbReference type="InterPro" id="IPR002789">
    <property type="entry name" value="HerA_central"/>
</dbReference>
<dbReference type="Proteomes" id="UP000516117">
    <property type="component" value="Chromosome"/>
</dbReference>
<proteinExistence type="predicted"/>
<evidence type="ECO:0000259" key="1">
    <source>
        <dbReference type="Pfam" id="PF01935"/>
    </source>
</evidence>
<dbReference type="KEGG" id="tdf:H9L22_11140"/>
<keyword evidence="2" id="KW-0067">ATP-binding</keyword>
<organism evidence="2 3">
    <name type="scientific">Tessaracoccus defluvii</name>
    <dbReference type="NCBI Taxonomy" id="1285901"/>
    <lineage>
        <taxon>Bacteria</taxon>
        <taxon>Bacillati</taxon>
        <taxon>Actinomycetota</taxon>
        <taxon>Actinomycetes</taxon>
        <taxon>Propionibacteriales</taxon>
        <taxon>Propionibacteriaceae</taxon>
        <taxon>Tessaracoccus</taxon>
    </lineage>
</organism>
<dbReference type="AlphaFoldDB" id="A0A7H0H2T9"/>
<dbReference type="InterPro" id="IPR051162">
    <property type="entry name" value="T4SS_component"/>
</dbReference>
<evidence type="ECO:0000313" key="2">
    <source>
        <dbReference type="EMBL" id="QNP54855.1"/>
    </source>
</evidence>
<dbReference type="Gene3D" id="3.40.50.300">
    <property type="entry name" value="P-loop containing nucleotide triphosphate hydrolases"/>
    <property type="match status" value="2"/>
</dbReference>
<dbReference type="PANTHER" id="PTHR30121">
    <property type="entry name" value="UNCHARACTERIZED PROTEIN YJGR-RELATED"/>
    <property type="match status" value="1"/>
</dbReference>
<keyword evidence="3" id="KW-1185">Reference proteome</keyword>
<dbReference type="CDD" id="cd01127">
    <property type="entry name" value="TrwB_TraG_TraD_VirD4"/>
    <property type="match status" value="1"/>
</dbReference>
<dbReference type="RefSeq" id="WP_187719991.1">
    <property type="nucleotide sequence ID" value="NZ_BAABBL010000004.1"/>
</dbReference>
<name>A0A7H0H2T9_9ACTN</name>